<dbReference type="PANTHER" id="PTHR37317:SF1">
    <property type="entry name" value="ZINC-RIBBON DOMAIN-CONTAINING PROTEIN-RELATED"/>
    <property type="match status" value="1"/>
</dbReference>
<dbReference type="RefSeq" id="WP_211291954.1">
    <property type="nucleotide sequence ID" value="NZ_JBIAKZ010000029.1"/>
</dbReference>
<gene>
    <name evidence="2" type="ORF">ATK36_5202</name>
</gene>
<comment type="caution">
    <text evidence="2">The sequence shown here is derived from an EMBL/GenBank/DDBJ whole genome shotgun (WGS) entry which is preliminary data.</text>
</comment>
<evidence type="ECO:0000313" key="2">
    <source>
        <dbReference type="EMBL" id="PFG50003.1"/>
    </source>
</evidence>
<keyword evidence="3" id="KW-1185">Reference proteome</keyword>
<dbReference type="Gene3D" id="3.40.960.10">
    <property type="entry name" value="VSR Endonuclease"/>
    <property type="match status" value="1"/>
</dbReference>
<dbReference type="InterPro" id="IPR025487">
    <property type="entry name" value="DUF4379"/>
</dbReference>
<reference evidence="2 3" key="1">
    <citation type="submission" date="2017-10" db="EMBL/GenBank/DDBJ databases">
        <title>Sequencing the genomes of 1000 actinobacteria strains.</title>
        <authorList>
            <person name="Klenk H.-P."/>
        </authorList>
    </citation>
    <scope>NUCLEOTIDE SEQUENCE [LARGE SCALE GENOMIC DNA]</scope>
    <source>
        <strain evidence="2 3">DSM 46092</strain>
    </source>
</reference>
<protein>
    <submittedName>
        <fullName evidence="2">Putative zinc ribbon protein</fullName>
    </submittedName>
</protein>
<feature type="domain" description="Treble clef zinc finger" evidence="1">
    <location>
        <begin position="219"/>
        <end position="272"/>
    </location>
</feature>
<evidence type="ECO:0000313" key="3">
    <source>
        <dbReference type="Proteomes" id="UP000243542"/>
    </source>
</evidence>
<dbReference type="Proteomes" id="UP000243542">
    <property type="component" value="Unassembled WGS sequence"/>
</dbReference>
<accession>A0A2A9FGF3</accession>
<proteinExistence type="predicted"/>
<dbReference type="PANTHER" id="PTHR37317">
    <property type="entry name" value="BLR8090 PROTEIN"/>
    <property type="match status" value="1"/>
</dbReference>
<dbReference type="AlphaFoldDB" id="A0A2A9FGF3"/>
<organism evidence="2 3">
    <name type="scientific">Amycolatopsis sulphurea</name>
    <dbReference type="NCBI Taxonomy" id="76022"/>
    <lineage>
        <taxon>Bacteria</taxon>
        <taxon>Bacillati</taxon>
        <taxon>Actinomycetota</taxon>
        <taxon>Actinomycetes</taxon>
        <taxon>Pseudonocardiales</taxon>
        <taxon>Pseudonocardiaceae</taxon>
        <taxon>Amycolatopsis</taxon>
    </lineage>
</organism>
<dbReference type="Pfam" id="PF14311">
    <property type="entry name" value="DUF4379"/>
    <property type="match status" value="3"/>
</dbReference>
<name>A0A2A9FGF3_9PSEU</name>
<feature type="domain" description="Treble clef zinc finger" evidence="1">
    <location>
        <begin position="429"/>
        <end position="483"/>
    </location>
</feature>
<feature type="domain" description="Treble clef zinc finger" evidence="1">
    <location>
        <begin position="360"/>
        <end position="415"/>
    </location>
</feature>
<sequence>MVRAAQECSTSTCSNPAAFSTRTKPAWCLDCIGELVDQAGLRADEPFPGLRAWWLTTCSTCGVQAHYRLEHVLNKIRSGEKACRACFLFHWRARQLDAPGEGVERAMCTLLEKYTPEQILEAAPTDEVRDFLASEWWSKERLAARLDTNNLDLVKLLDQVTTFDAVLVTKCRACGRLSVERISDTGWGCTCSRNTRSSHPAAPAVAKTFLNESGSPAVRWWDYERNDETTLRAVTVRATRNCHWVCPRCSHRFTAKVSEMTKTPWCPQCAKRDQDEWQETLARWKITPVAEVPQLLDMWADDASPSTVMVGDSTLRRFRCNMGHHPRIAPARLLDMGCPHCRGKKTASDKKWLADTLPEIAAQWHPTLNGKLAPQNVVWDSKRTVWWTAECCGHQWQESVRDRDKYQRLRCPSCRTILGSLAWENPELAGTWSPANPVSAWHVRPHAALSFTPEWICAGNPAHTWQMSLASRSTGAGCPECREAGKSRVELSHYQAAVDAFGQARSGAIVRLDGPPARSWTADIIVEVDGQPVVIEYDGSYWHTDKVEIDERKSHDLLAAGYLVVRLREDDLPSLSVDHPGYRELRVLSSAPRPTQVIEEIRTWLAVPLPDGDAPGPDR</sequence>
<evidence type="ECO:0000259" key="1">
    <source>
        <dbReference type="Pfam" id="PF14311"/>
    </source>
</evidence>
<dbReference type="EMBL" id="PDJK01000002">
    <property type="protein sequence ID" value="PFG50003.1"/>
    <property type="molecule type" value="Genomic_DNA"/>
</dbReference>